<reference evidence="4 5" key="1">
    <citation type="submission" date="2021-11" db="EMBL/GenBank/DDBJ databases">
        <title>Black yeast isolated from Biological Soil Crust.</title>
        <authorList>
            <person name="Kurbessoian T."/>
        </authorList>
    </citation>
    <scope>NUCLEOTIDE SEQUENCE [LARGE SCALE GENOMIC DNA]</scope>
    <source>
        <strain evidence="4 5">CCFEE 5522</strain>
    </source>
</reference>
<proteinExistence type="predicted"/>
<gene>
    <name evidence="4" type="ORF">LTR36_002564</name>
</gene>
<feature type="coiled-coil region" evidence="1">
    <location>
        <begin position="221"/>
        <end position="262"/>
    </location>
</feature>
<feature type="compositionally biased region" description="Low complexity" evidence="2">
    <location>
        <begin position="98"/>
        <end position="121"/>
    </location>
</feature>
<feature type="compositionally biased region" description="Polar residues" evidence="2">
    <location>
        <begin position="48"/>
        <end position="57"/>
    </location>
</feature>
<evidence type="ECO:0000313" key="4">
    <source>
        <dbReference type="EMBL" id="KAK4545612.1"/>
    </source>
</evidence>
<sequence length="347" mass="39375">MNDHRALPAIARAGTGLANIAPPRSRTDPPTQRPDREKSHLHRRLHANTITGKGSHTSSHRHRDKARDTVQSAIDFKPPISFDSLLRRDKKSPESSRRGSGSQQQQRDVNEWRAQQQAQAEQEARRRVRPEDVAQAKAENAAREEELRQSLKDVEEVGMSSTRQLDDTYYAILEKASILRSTVASLQQLAEASRRMQKQFQGDAQTLEQETRRNIEGFGDFEEQERAIDQLVAKLKGSKSETERLNERLEAARYSVEAYEARDMAKRAKRRKQWKATWGTVVGVLVLLVALLLLKHRRHVAYRLEGVGTTLLAEAAGELAEIPAAMLRRPAPSPSEDPYLRKLFDEL</sequence>
<keyword evidence="3" id="KW-0812">Transmembrane</keyword>
<keyword evidence="3" id="KW-1133">Transmembrane helix</keyword>
<comment type="caution">
    <text evidence="4">The sequence shown here is derived from an EMBL/GenBank/DDBJ whole genome shotgun (WGS) entry which is preliminary data.</text>
</comment>
<dbReference type="Proteomes" id="UP001324427">
    <property type="component" value="Unassembled WGS sequence"/>
</dbReference>
<protein>
    <submittedName>
        <fullName evidence="4">Uncharacterized protein</fullName>
    </submittedName>
</protein>
<keyword evidence="3" id="KW-0472">Membrane</keyword>
<evidence type="ECO:0000256" key="1">
    <source>
        <dbReference type="SAM" id="Coils"/>
    </source>
</evidence>
<feature type="region of interest" description="Disordered" evidence="2">
    <location>
        <begin position="1"/>
        <end position="149"/>
    </location>
</feature>
<keyword evidence="5" id="KW-1185">Reference proteome</keyword>
<name>A0AAV9JKA2_9PEZI</name>
<accession>A0AAV9JKA2</accession>
<evidence type="ECO:0000313" key="5">
    <source>
        <dbReference type="Proteomes" id="UP001324427"/>
    </source>
</evidence>
<evidence type="ECO:0000256" key="2">
    <source>
        <dbReference type="SAM" id="MobiDB-lite"/>
    </source>
</evidence>
<dbReference type="AlphaFoldDB" id="A0AAV9JKA2"/>
<feature type="compositionally biased region" description="Basic and acidic residues" evidence="2">
    <location>
        <begin position="122"/>
        <end position="149"/>
    </location>
</feature>
<organism evidence="4 5">
    <name type="scientific">Oleoguttula mirabilis</name>
    <dbReference type="NCBI Taxonomy" id="1507867"/>
    <lineage>
        <taxon>Eukaryota</taxon>
        <taxon>Fungi</taxon>
        <taxon>Dikarya</taxon>
        <taxon>Ascomycota</taxon>
        <taxon>Pezizomycotina</taxon>
        <taxon>Dothideomycetes</taxon>
        <taxon>Dothideomycetidae</taxon>
        <taxon>Mycosphaerellales</taxon>
        <taxon>Teratosphaeriaceae</taxon>
        <taxon>Oleoguttula</taxon>
    </lineage>
</organism>
<keyword evidence="1" id="KW-0175">Coiled coil</keyword>
<evidence type="ECO:0000256" key="3">
    <source>
        <dbReference type="SAM" id="Phobius"/>
    </source>
</evidence>
<feature type="transmembrane region" description="Helical" evidence="3">
    <location>
        <begin position="276"/>
        <end position="294"/>
    </location>
</feature>
<feature type="compositionally biased region" description="Basic and acidic residues" evidence="2">
    <location>
        <begin position="85"/>
        <end position="97"/>
    </location>
</feature>
<dbReference type="EMBL" id="JAVFHQ010000018">
    <property type="protein sequence ID" value="KAK4545612.1"/>
    <property type="molecule type" value="Genomic_DNA"/>
</dbReference>